<comment type="caution">
    <text evidence="2">The sequence shown here is derived from an EMBL/GenBank/DDBJ whole genome shotgun (WGS) entry which is preliminary data.</text>
</comment>
<dbReference type="Gene3D" id="3.90.25.10">
    <property type="entry name" value="UDP-galactose 4-epimerase, domain 1"/>
    <property type="match status" value="1"/>
</dbReference>
<feature type="domain" description="NmrA-like" evidence="1">
    <location>
        <begin position="4"/>
        <end position="236"/>
    </location>
</feature>
<name>A0A2S3V2P0_9HYPH</name>
<dbReference type="Gene3D" id="3.40.50.720">
    <property type="entry name" value="NAD(P)-binding Rossmann-like Domain"/>
    <property type="match status" value="1"/>
</dbReference>
<dbReference type="InterPro" id="IPR051604">
    <property type="entry name" value="Ergot_Alk_Oxidoreductase"/>
</dbReference>
<gene>
    <name evidence="2" type="ORF">CLV41_101398</name>
</gene>
<dbReference type="InterPro" id="IPR008030">
    <property type="entry name" value="NmrA-like"/>
</dbReference>
<evidence type="ECO:0000313" key="2">
    <source>
        <dbReference type="EMBL" id="POF33949.1"/>
    </source>
</evidence>
<evidence type="ECO:0000313" key="3">
    <source>
        <dbReference type="Proteomes" id="UP000236959"/>
    </source>
</evidence>
<dbReference type="EMBL" id="PPCN01000001">
    <property type="protein sequence ID" value="POF33949.1"/>
    <property type="molecule type" value="Genomic_DNA"/>
</dbReference>
<dbReference type="AlphaFoldDB" id="A0A2S3V2P0"/>
<organism evidence="2 3">
    <name type="scientific">Roseibium marinum</name>
    <dbReference type="NCBI Taxonomy" id="281252"/>
    <lineage>
        <taxon>Bacteria</taxon>
        <taxon>Pseudomonadati</taxon>
        <taxon>Pseudomonadota</taxon>
        <taxon>Alphaproteobacteria</taxon>
        <taxon>Hyphomicrobiales</taxon>
        <taxon>Stappiaceae</taxon>
        <taxon>Roseibium</taxon>
    </lineage>
</organism>
<dbReference type="OrthoDB" id="7352262at2"/>
<proteinExistence type="predicted"/>
<reference evidence="2 3" key="1">
    <citation type="submission" date="2018-01" db="EMBL/GenBank/DDBJ databases">
        <title>Genomic Encyclopedia of Archaeal and Bacterial Type Strains, Phase II (KMG-II): from individual species to whole genera.</title>
        <authorList>
            <person name="Goeker M."/>
        </authorList>
    </citation>
    <scope>NUCLEOTIDE SEQUENCE [LARGE SCALE GENOMIC DNA]</scope>
    <source>
        <strain evidence="2 3">DSM 17023</strain>
    </source>
</reference>
<dbReference type="SUPFAM" id="SSF51735">
    <property type="entry name" value="NAD(P)-binding Rossmann-fold domains"/>
    <property type="match status" value="1"/>
</dbReference>
<protein>
    <submittedName>
        <fullName evidence="2">Uncharacterized protein YbjT (DUF2867 family)</fullName>
    </submittedName>
</protein>
<dbReference type="RefSeq" id="WP_103220598.1">
    <property type="nucleotide sequence ID" value="NZ_PPCN01000001.1"/>
</dbReference>
<accession>A0A2S3V2P0</accession>
<dbReference type="PANTHER" id="PTHR43162">
    <property type="match status" value="1"/>
</dbReference>
<dbReference type="Pfam" id="PF05368">
    <property type="entry name" value="NmrA"/>
    <property type="match status" value="1"/>
</dbReference>
<sequence>MYIILGGTGQVGSAVARSLLRRGEQVTVVTRNKKKAVALQKAGAEVAVANIRDVTRLREVFRSGQRAFLINPPADPSGDTDVEERANVAAIITALDGSGLEKVVAASTYGARPGERCGDLTVLFEFEEHLRAQPIPAAINRGAYYMSNWCGMIEAVREGAVLQSFFPADLMLSMVAPEDLGEAAARRLLEPVDDVALRHIEGPDRYMPQDVADALAGVFGKKVAVETIPRNAWEEVFTQIGFSRAAAASYACMTAVVVDGLVETPNSPERGATTLREYIRSVTGSG</sequence>
<evidence type="ECO:0000259" key="1">
    <source>
        <dbReference type="Pfam" id="PF05368"/>
    </source>
</evidence>
<dbReference type="Proteomes" id="UP000236959">
    <property type="component" value="Unassembled WGS sequence"/>
</dbReference>
<dbReference type="PANTHER" id="PTHR43162:SF1">
    <property type="entry name" value="PRESTALK A DIFFERENTIATION PROTEIN A"/>
    <property type="match status" value="1"/>
</dbReference>
<dbReference type="InterPro" id="IPR036291">
    <property type="entry name" value="NAD(P)-bd_dom_sf"/>
</dbReference>
<keyword evidence="3" id="KW-1185">Reference proteome</keyword>